<evidence type="ECO:0000259" key="2">
    <source>
        <dbReference type="PROSITE" id="PS51186"/>
    </source>
</evidence>
<dbReference type="AlphaFoldDB" id="A0A951QU86"/>
<dbReference type="EMBL" id="JAHHGZ010000063">
    <property type="protein sequence ID" value="MBW4672111.1"/>
    <property type="molecule type" value="Genomic_DNA"/>
</dbReference>
<reference evidence="3" key="2">
    <citation type="journal article" date="2022" name="Microbiol. Resour. Announc.">
        <title>Metagenome Sequencing to Explore Phylogenomics of Terrestrial Cyanobacteria.</title>
        <authorList>
            <person name="Ward R.D."/>
            <person name="Stajich J.E."/>
            <person name="Johansen J.R."/>
            <person name="Huntemann M."/>
            <person name="Clum A."/>
            <person name="Foster B."/>
            <person name="Foster B."/>
            <person name="Roux S."/>
            <person name="Palaniappan K."/>
            <person name="Varghese N."/>
            <person name="Mukherjee S."/>
            <person name="Reddy T.B.K."/>
            <person name="Daum C."/>
            <person name="Copeland A."/>
            <person name="Chen I.A."/>
            <person name="Ivanova N.N."/>
            <person name="Kyrpides N.C."/>
            <person name="Shapiro N."/>
            <person name="Eloe-Fadrosh E.A."/>
            <person name="Pietrasiak N."/>
        </authorList>
    </citation>
    <scope>NUCLEOTIDE SEQUENCE</scope>
    <source>
        <strain evidence="3">GSE-NOS-MK-12-04C</strain>
    </source>
</reference>
<evidence type="ECO:0000313" key="4">
    <source>
        <dbReference type="Proteomes" id="UP000729701"/>
    </source>
</evidence>
<keyword evidence="1" id="KW-1133">Transmembrane helix</keyword>
<dbReference type="CDD" id="cd04301">
    <property type="entry name" value="NAT_SF"/>
    <property type="match status" value="1"/>
</dbReference>
<dbReference type="PROSITE" id="PS51186">
    <property type="entry name" value="GNAT"/>
    <property type="match status" value="1"/>
</dbReference>
<feature type="transmembrane region" description="Helical" evidence="1">
    <location>
        <begin position="34"/>
        <end position="64"/>
    </location>
</feature>
<proteinExistence type="predicted"/>
<gene>
    <name evidence="3" type="ORF">KME60_32970</name>
</gene>
<dbReference type="GO" id="GO:0016747">
    <property type="term" value="F:acyltransferase activity, transferring groups other than amino-acyl groups"/>
    <property type="evidence" value="ECO:0007669"/>
    <property type="project" value="InterPro"/>
</dbReference>
<dbReference type="InterPro" id="IPR016181">
    <property type="entry name" value="Acyl_CoA_acyltransferase"/>
</dbReference>
<dbReference type="Gene3D" id="3.40.630.30">
    <property type="match status" value="1"/>
</dbReference>
<keyword evidence="1" id="KW-0472">Membrane</keyword>
<reference evidence="3" key="1">
    <citation type="submission" date="2021-05" db="EMBL/GenBank/DDBJ databases">
        <authorList>
            <person name="Pietrasiak N."/>
            <person name="Ward R."/>
            <person name="Stajich J.E."/>
            <person name="Kurbessoian T."/>
        </authorList>
    </citation>
    <scope>NUCLEOTIDE SEQUENCE</scope>
    <source>
        <strain evidence="3">GSE-NOS-MK-12-04C</strain>
    </source>
</reference>
<dbReference type="InterPro" id="IPR000182">
    <property type="entry name" value="GNAT_dom"/>
</dbReference>
<dbReference type="Proteomes" id="UP000729701">
    <property type="component" value="Unassembled WGS sequence"/>
</dbReference>
<accession>A0A951QU86</accession>
<comment type="caution">
    <text evidence="3">The sequence shown here is derived from an EMBL/GenBank/DDBJ whole genome shotgun (WGS) entry which is preliminary data.</text>
</comment>
<evidence type="ECO:0000256" key="1">
    <source>
        <dbReference type="SAM" id="Phobius"/>
    </source>
</evidence>
<sequence length="175" mass="20189">MINNFIIRPAEVKDNWQIQYLFLSWDASEGKTKIIAVIIIIVSLIFAVNNLGLFVLINIILLIYNFTVKRFSNYWVIDNKGSIIGCAELRNYQTHSVLVNLIVKRKYRGKKIGSALVEYLIYQAKKPFYLSCFYNLIRFYERFGFIVTEPQSLSLKLQAELSLNQGLAVVALVLL</sequence>
<organism evidence="3 4">
    <name type="scientific">Cyanomargarita calcarea GSE-NOS-MK-12-04C</name>
    <dbReference type="NCBI Taxonomy" id="2839659"/>
    <lineage>
        <taxon>Bacteria</taxon>
        <taxon>Bacillati</taxon>
        <taxon>Cyanobacteriota</taxon>
        <taxon>Cyanophyceae</taxon>
        <taxon>Nostocales</taxon>
        <taxon>Cyanomargaritaceae</taxon>
        <taxon>Cyanomargarita</taxon>
    </lineage>
</organism>
<evidence type="ECO:0000313" key="3">
    <source>
        <dbReference type="EMBL" id="MBW4672111.1"/>
    </source>
</evidence>
<feature type="domain" description="N-acetyltransferase" evidence="2">
    <location>
        <begin position="5"/>
        <end position="175"/>
    </location>
</feature>
<protein>
    <submittedName>
        <fullName evidence="3">GNAT family N-acetyltransferase</fullName>
    </submittedName>
</protein>
<name>A0A951QU86_9CYAN</name>
<dbReference type="SUPFAM" id="SSF55729">
    <property type="entry name" value="Acyl-CoA N-acyltransferases (Nat)"/>
    <property type="match status" value="1"/>
</dbReference>
<dbReference type="Pfam" id="PF13508">
    <property type="entry name" value="Acetyltransf_7"/>
    <property type="match status" value="1"/>
</dbReference>
<keyword evidence="1" id="KW-0812">Transmembrane</keyword>